<comment type="caution">
    <text evidence="5">The sequence shown here is derived from an EMBL/GenBank/DDBJ whole genome shotgun (WGS) entry which is preliminary data.</text>
</comment>
<keyword evidence="1 2" id="KW-0732">Signal</keyword>
<dbReference type="PANTHER" id="PTHR22953">
    <property type="entry name" value="ACID PHOSPHATASE RELATED"/>
    <property type="match status" value="1"/>
</dbReference>
<dbReference type="Proteomes" id="UP000321814">
    <property type="component" value="Unassembled WGS sequence"/>
</dbReference>
<accession>A0A5C8LQW8</accession>
<dbReference type="SUPFAM" id="SSF49363">
    <property type="entry name" value="Purple acid phosphatase, N-terminal domain"/>
    <property type="match status" value="1"/>
</dbReference>
<dbReference type="InterPro" id="IPR039331">
    <property type="entry name" value="PAPs-like"/>
</dbReference>
<sequence length="462" mass="51667">MNKKSYENLRGPVAGLLLVLSFVASASNTSVPEGKNRYLASSFADRIVLLPATDAASSQAVGWRSSIAQSQLQWAKAIDGPALELDAKTLDVKGTLVKTDNGSAYFYKATMSGLQSDTLYAYRVKGEGNWSEWLQFRTAKAEFEPFSLLYFGDAQNNLKAHFSRLVRSAQQHVPQAKLMLHAGDLVNSRYGILDHEWGEWFDAIGWVGAMTPQLIAAGNHEYLKSENAKGEERRELAAQFTAQFQSLSNGPAALQDTVFYHDYQGVRFIVLNSTAAVEDESLAKVQAGWLKQVLSNNPNRWTIAIYHHPMFSVSLGRDNPRLRQYWQPLFDQYKVDLVLQGHDHVYGRYQPENKGPVYMVSVAGPKMYLVSKQARAQMAQVGEDTQLFQQLDISENQLKVKAMTVTGRLYDSFTLKRQSDGSNLLQQQFKAKVAHCSAKTINDNKCWQGTEFSAAESAPEKK</sequence>
<dbReference type="GO" id="GO:0003993">
    <property type="term" value="F:acid phosphatase activity"/>
    <property type="evidence" value="ECO:0007669"/>
    <property type="project" value="InterPro"/>
</dbReference>
<feature type="domain" description="Purple acid phosphatase N-terminal" evidence="4">
    <location>
        <begin position="47"/>
        <end position="138"/>
    </location>
</feature>
<proteinExistence type="predicted"/>
<dbReference type="GO" id="GO:0046872">
    <property type="term" value="F:metal ion binding"/>
    <property type="evidence" value="ECO:0007669"/>
    <property type="project" value="InterPro"/>
</dbReference>
<evidence type="ECO:0000313" key="5">
    <source>
        <dbReference type="EMBL" id="TXK79017.1"/>
    </source>
</evidence>
<dbReference type="InterPro" id="IPR008963">
    <property type="entry name" value="Purple_acid_Pase-like_N"/>
</dbReference>
<dbReference type="SUPFAM" id="SSF56300">
    <property type="entry name" value="Metallo-dependent phosphatases"/>
    <property type="match status" value="1"/>
</dbReference>
<evidence type="ECO:0000256" key="2">
    <source>
        <dbReference type="SAM" id="SignalP"/>
    </source>
</evidence>
<evidence type="ECO:0000259" key="4">
    <source>
        <dbReference type="Pfam" id="PF16656"/>
    </source>
</evidence>
<gene>
    <name evidence="5" type="ORF">FU839_15800</name>
</gene>
<dbReference type="InterPro" id="IPR015914">
    <property type="entry name" value="PAPs_N"/>
</dbReference>
<dbReference type="Gene3D" id="2.60.40.380">
    <property type="entry name" value="Purple acid phosphatase-like, N-terminal"/>
    <property type="match status" value="1"/>
</dbReference>
<feature type="domain" description="Calcineurin-like phosphoesterase" evidence="3">
    <location>
        <begin position="161"/>
        <end position="346"/>
    </location>
</feature>
<organism evidence="5 6">
    <name type="scientific">Rheinheimera tangshanensis</name>
    <dbReference type="NCBI Taxonomy" id="400153"/>
    <lineage>
        <taxon>Bacteria</taxon>
        <taxon>Pseudomonadati</taxon>
        <taxon>Pseudomonadota</taxon>
        <taxon>Gammaproteobacteria</taxon>
        <taxon>Chromatiales</taxon>
        <taxon>Chromatiaceae</taxon>
        <taxon>Rheinheimera</taxon>
    </lineage>
</organism>
<dbReference type="EMBL" id="VRLR01000012">
    <property type="protein sequence ID" value="TXK79017.1"/>
    <property type="molecule type" value="Genomic_DNA"/>
</dbReference>
<dbReference type="AlphaFoldDB" id="A0A5C8LQW8"/>
<dbReference type="Pfam" id="PF16656">
    <property type="entry name" value="Pur_ac_phosph_N"/>
    <property type="match status" value="1"/>
</dbReference>
<dbReference type="Pfam" id="PF00149">
    <property type="entry name" value="Metallophos"/>
    <property type="match status" value="1"/>
</dbReference>
<evidence type="ECO:0000256" key="1">
    <source>
        <dbReference type="ARBA" id="ARBA00022729"/>
    </source>
</evidence>
<dbReference type="InterPro" id="IPR004843">
    <property type="entry name" value="Calcineurin-like_PHP"/>
</dbReference>
<reference evidence="5 6" key="1">
    <citation type="submission" date="2019-08" db="EMBL/GenBank/DDBJ databases">
        <title>Draft genome analysis of Rheinheimera tangshanensis isolated from the roots of fresh rice plants (Oryza sativa).</title>
        <authorList>
            <person name="Yu Q."/>
            <person name="Qi Y."/>
            <person name="Zhang H."/>
            <person name="Pu J."/>
        </authorList>
    </citation>
    <scope>NUCLEOTIDE SEQUENCE [LARGE SCALE GENOMIC DNA]</scope>
    <source>
        <strain evidence="5 6">JA3-B52</strain>
    </source>
</reference>
<dbReference type="Gene3D" id="3.60.21.10">
    <property type="match status" value="1"/>
</dbReference>
<protein>
    <submittedName>
        <fullName evidence="5">Metallophosphoesterase family protein</fullName>
    </submittedName>
</protein>
<dbReference type="OrthoDB" id="9809781at2"/>
<dbReference type="PANTHER" id="PTHR22953:SF153">
    <property type="entry name" value="PURPLE ACID PHOSPHATASE"/>
    <property type="match status" value="1"/>
</dbReference>
<evidence type="ECO:0000313" key="6">
    <source>
        <dbReference type="Proteomes" id="UP000321814"/>
    </source>
</evidence>
<dbReference type="RefSeq" id="WP_147905133.1">
    <property type="nucleotide sequence ID" value="NZ_BAAAGC010000015.1"/>
</dbReference>
<feature type="signal peptide" evidence="2">
    <location>
        <begin position="1"/>
        <end position="26"/>
    </location>
</feature>
<evidence type="ECO:0000259" key="3">
    <source>
        <dbReference type="Pfam" id="PF00149"/>
    </source>
</evidence>
<keyword evidence="6" id="KW-1185">Reference proteome</keyword>
<name>A0A5C8LQW8_9GAMM</name>
<feature type="chain" id="PRO_5023059638" evidence="2">
    <location>
        <begin position="27"/>
        <end position="462"/>
    </location>
</feature>
<dbReference type="InterPro" id="IPR029052">
    <property type="entry name" value="Metallo-depent_PP-like"/>
</dbReference>